<reference evidence="2" key="1">
    <citation type="submission" date="2021-02" db="EMBL/GenBank/DDBJ databases">
        <authorList>
            <person name="Nowell W R."/>
        </authorList>
    </citation>
    <scope>NUCLEOTIDE SEQUENCE</scope>
</reference>
<dbReference type="Proteomes" id="UP000663891">
    <property type="component" value="Unassembled WGS sequence"/>
</dbReference>
<accession>A0A819RQ35</accession>
<gene>
    <name evidence="2" type="ORF">OKA104_LOCUS33109</name>
    <name evidence="1" type="ORF">VCS650_LOCUS13063</name>
</gene>
<organism evidence="2 3">
    <name type="scientific">Adineta steineri</name>
    <dbReference type="NCBI Taxonomy" id="433720"/>
    <lineage>
        <taxon>Eukaryota</taxon>
        <taxon>Metazoa</taxon>
        <taxon>Spiralia</taxon>
        <taxon>Gnathifera</taxon>
        <taxon>Rotifera</taxon>
        <taxon>Eurotatoria</taxon>
        <taxon>Bdelloidea</taxon>
        <taxon>Adinetida</taxon>
        <taxon>Adinetidae</taxon>
        <taxon>Adineta</taxon>
    </lineage>
</organism>
<sequence length="522" mass="60042">MPMREWYIYSRPWSSAGSNCMHSSGMASVDMIDSFLDQYTLSQYSLKEFTLHAHGQIEINNITQQQSTTLLNIDTTHYTWSTHDMTNVYNHLSTRGYQYGSSFQKMQSLHGTASSVVTQLSNDLSLINDLSSYRLLHRMLTLIPGFDKTFIPISAQKMIVNKGKANLSYANLEVRGKYHDNISCLGPEGTYTCGLLILSIDSKTKEPIFTFESVTLQQIPSEQSDRWTLEKSIFDKLNITVNLPNVDHREHVDSLLKDYCIKQVWNDLFPSLEKILNSQIDTVNNQDLVESIDPFKELAAYYTQQSLKELDLSLVDDQYRPLLNACHFLTSFSSEQVTWHSILLRLMQLFNRFPSLEPILTLLNAYGSRLKAIFTGQQSGLNVFLGNDDTGRILQQVKNIMGENKTQMIFDATGQHLRIELRRNSYDSLSRYRLRICWFASSECSDVLPVLDLLLHLSHYTNLWIDFHHANMDTTQTVQAEQIFETRLADQTRLSITYDQTLVRILIESFDIIFCCKSTSKK</sequence>
<dbReference type="EMBL" id="CAJNON010000103">
    <property type="protein sequence ID" value="CAF0969670.1"/>
    <property type="molecule type" value="Genomic_DNA"/>
</dbReference>
<dbReference type="EMBL" id="CAJOAY010004138">
    <property type="protein sequence ID" value="CAF4056352.1"/>
    <property type="molecule type" value="Genomic_DNA"/>
</dbReference>
<dbReference type="InterPro" id="IPR042104">
    <property type="entry name" value="PKS_dehydratase_sf"/>
</dbReference>
<comment type="caution">
    <text evidence="2">The sequence shown here is derived from an EMBL/GenBank/DDBJ whole genome shotgun (WGS) entry which is preliminary data.</text>
</comment>
<dbReference type="AlphaFoldDB" id="A0A819RQ35"/>
<dbReference type="OrthoDB" id="329835at2759"/>
<dbReference type="Proteomes" id="UP000663881">
    <property type="component" value="Unassembled WGS sequence"/>
</dbReference>
<evidence type="ECO:0000313" key="1">
    <source>
        <dbReference type="EMBL" id="CAF0969670.1"/>
    </source>
</evidence>
<evidence type="ECO:0000313" key="3">
    <source>
        <dbReference type="Proteomes" id="UP000663881"/>
    </source>
</evidence>
<protein>
    <submittedName>
        <fullName evidence="2">Uncharacterized protein</fullName>
    </submittedName>
</protein>
<evidence type="ECO:0000313" key="2">
    <source>
        <dbReference type="EMBL" id="CAF4056352.1"/>
    </source>
</evidence>
<proteinExistence type="predicted"/>
<name>A0A819RQ35_9BILA</name>
<dbReference type="Gene3D" id="3.10.129.110">
    <property type="entry name" value="Polyketide synthase dehydratase"/>
    <property type="match status" value="1"/>
</dbReference>